<dbReference type="PANTHER" id="PTHR30217">
    <property type="entry name" value="PEPTIDASE U32 FAMILY"/>
    <property type="match status" value="1"/>
</dbReference>
<dbReference type="InterPro" id="IPR020988">
    <property type="entry name" value="Pept_U32_collagenase"/>
</dbReference>
<accession>A0A9D1KC07</accession>
<organism evidence="2 3">
    <name type="scientific">Candidatus Onthousia faecipullorum</name>
    <dbReference type="NCBI Taxonomy" id="2840887"/>
    <lineage>
        <taxon>Bacteria</taxon>
        <taxon>Bacillati</taxon>
        <taxon>Bacillota</taxon>
        <taxon>Bacilli</taxon>
        <taxon>Candidatus Onthousia</taxon>
    </lineage>
</organism>
<proteinExistence type="predicted"/>
<dbReference type="Proteomes" id="UP000886833">
    <property type="component" value="Unassembled WGS sequence"/>
</dbReference>
<dbReference type="EMBL" id="DVKQ01000087">
    <property type="protein sequence ID" value="HIT38139.1"/>
    <property type="molecule type" value="Genomic_DNA"/>
</dbReference>
<dbReference type="PANTHER" id="PTHR30217:SF10">
    <property type="entry name" value="23S RRNA 5-HYDROXYCYTIDINE C2501 SYNTHASE"/>
    <property type="match status" value="1"/>
</dbReference>
<evidence type="ECO:0000259" key="1">
    <source>
        <dbReference type="Pfam" id="PF12392"/>
    </source>
</evidence>
<evidence type="ECO:0000313" key="3">
    <source>
        <dbReference type="Proteomes" id="UP000886833"/>
    </source>
</evidence>
<feature type="domain" description="Peptidase U32 collagenase" evidence="1">
    <location>
        <begin position="383"/>
        <end position="492"/>
    </location>
</feature>
<protein>
    <submittedName>
        <fullName evidence="2">U32 family peptidase</fullName>
    </submittedName>
</protein>
<gene>
    <name evidence="2" type="ORF">IAB59_06670</name>
</gene>
<dbReference type="InterPro" id="IPR051454">
    <property type="entry name" value="RNA/ubiquinone_mod_enzymes"/>
</dbReference>
<evidence type="ECO:0000313" key="2">
    <source>
        <dbReference type="EMBL" id="HIT38139.1"/>
    </source>
</evidence>
<dbReference type="Pfam" id="PF12392">
    <property type="entry name" value="DUF3656"/>
    <property type="match status" value="1"/>
</dbReference>
<reference evidence="2" key="2">
    <citation type="journal article" date="2021" name="PeerJ">
        <title>Extensive microbial diversity within the chicken gut microbiome revealed by metagenomics and culture.</title>
        <authorList>
            <person name="Gilroy R."/>
            <person name="Ravi A."/>
            <person name="Getino M."/>
            <person name="Pursley I."/>
            <person name="Horton D.L."/>
            <person name="Alikhan N.F."/>
            <person name="Baker D."/>
            <person name="Gharbi K."/>
            <person name="Hall N."/>
            <person name="Watson M."/>
            <person name="Adriaenssens E.M."/>
            <person name="Foster-Nyarko E."/>
            <person name="Jarju S."/>
            <person name="Secka A."/>
            <person name="Antonio M."/>
            <person name="Oren A."/>
            <person name="Chaudhuri R.R."/>
            <person name="La Ragione R."/>
            <person name="Hildebrand F."/>
            <person name="Pallen M.J."/>
        </authorList>
    </citation>
    <scope>NUCLEOTIDE SEQUENCE</scope>
    <source>
        <strain evidence="2">CHK195-26880</strain>
    </source>
</reference>
<dbReference type="Pfam" id="PF01136">
    <property type="entry name" value="Peptidase_U32"/>
    <property type="match status" value="1"/>
</dbReference>
<dbReference type="InterPro" id="IPR001539">
    <property type="entry name" value="Peptidase_U32"/>
</dbReference>
<name>A0A9D1KC07_9FIRM</name>
<comment type="caution">
    <text evidence="2">The sequence shown here is derived from an EMBL/GenBank/DDBJ whole genome shotgun (WGS) entry which is preliminary data.</text>
</comment>
<reference evidence="2" key="1">
    <citation type="submission" date="2020-10" db="EMBL/GenBank/DDBJ databases">
        <authorList>
            <person name="Gilroy R."/>
        </authorList>
    </citation>
    <scope>NUCLEOTIDE SEQUENCE</scope>
    <source>
        <strain evidence="2">CHK195-26880</strain>
    </source>
</reference>
<sequence length="674" mass="76967">MYLNINRKTVMFMELLVPAGDINSFYAAINNGADAIYLSGKMFGARSYAKNFTDDELKTVLKLGKIYGVKIYVTMNTLVKENEVEAFLKEVEFLYSLGVDAILMQDFGMISLCLKKYPNLTIHASTQVNSSSYETIKLLYEMGVKRVVLPREMSIDEIKKIDIPIEIEVFIHGALCVSYSGNCLFSSMLGGRSGNRGECVGSCRLPYKIYKDKTLIDEGYLLSMKELNTSSDIKTLPSNVVSLKIEGRMKSPSYVSFITKYYRKILDGEELSTKDLEDLKSMFYRGFTKGHLFNDSDLINKKSPNHLGSHLGKVIDVNDERIRIELDRPLLQGDGIRFKESNKGMIVNYLYDLKDNLINKGNPKQIVEVDNKVKLTSLDEVRKTTDKSLEITDFTITRKVPINIDVKARVGEVFTLSFSDLIHSVTYSGNVVEKSINNPISKERLISQLEKLGNTPFVSKHINVDMDEDIFIRIGDLNIARRTLSERLIGERLNDYKEPIINEVTFDKINTKDIIDLEDYQEVERNPFNIKDVLKDKSIASNLFRPTTDVIASYHLNVFNSYTAYYLYKLGYKAVTLSVELNNIELKELIESIRKRFGNIPIVIKTKSYVEVMIIKGNILNIDKDTPYTLVNVKNDKFKTYFDGRCTHINSSYSLDLDEKELEFDNVYFMGGKL</sequence>
<dbReference type="AlphaFoldDB" id="A0A9D1KC07"/>